<evidence type="ECO:0000313" key="2">
    <source>
        <dbReference type="EMBL" id="KAF2152371.1"/>
    </source>
</evidence>
<feature type="region of interest" description="Disordered" evidence="1">
    <location>
        <begin position="178"/>
        <end position="235"/>
    </location>
</feature>
<feature type="region of interest" description="Disordered" evidence="1">
    <location>
        <begin position="264"/>
        <end position="309"/>
    </location>
</feature>
<evidence type="ECO:0000313" key="3">
    <source>
        <dbReference type="Proteomes" id="UP000799439"/>
    </source>
</evidence>
<dbReference type="Proteomes" id="UP000799439">
    <property type="component" value="Unassembled WGS sequence"/>
</dbReference>
<accession>A0A9P4IZC9</accession>
<proteinExistence type="predicted"/>
<evidence type="ECO:0000256" key="1">
    <source>
        <dbReference type="SAM" id="MobiDB-lite"/>
    </source>
</evidence>
<comment type="caution">
    <text evidence="2">The sequence shown here is derived from an EMBL/GenBank/DDBJ whole genome shotgun (WGS) entry which is preliminary data.</text>
</comment>
<name>A0A9P4IZC9_9PEZI</name>
<keyword evidence="3" id="KW-1185">Reference proteome</keyword>
<gene>
    <name evidence="2" type="ORF">K461DRAFT_294045</name>
</gene>
<organism evidence="2 3">
    <name type="scientific">Myriangium duriaei CBS 260.36</name>
    <dbReference type="NCBI Taxonomy" id="1168546"/>
    <lineage>
        <taxon>Eukaryota</taxon>
        <taxon>Fungi</taxon>
        <taxon>Dikarya</taxon>
        <taxon>Ascomycota</taxon>
        <taxon>Pezizomycotina</taxon>
        <taxon>Dothideomycetes</taxon>
        <taxon>Dothideomycetidae</taxon>
        <taxon>Myriangiales</taxon>
        <taxon>Myriangiaceae</taxon>
        <taxon>Myriangium</taxon>
    </lineage>
</organism>
<feature type="compositionally biased region" description="Low complexity" evidence="1">
    <location>
        <begin position="191"/>
        <end position="211"/>
    </location>
</feature>
<dbReference type="EMBL" id="ML996086">
    <property type="protein sequence ID" value="KAF2152371.1"/>
    <property type="molecule type" value="Genomic_DNA"/>
</dbReference>
<sequence length="327" mass="36717">MALVQTAYGPRVTPFPSPAMVAHAQESFRQQQYHNLICTHYAKRQELTQKETSLHHAIQRLDATRWNLKIAYEHTRGQFKLAYEHNRGQSIRQERRQIFFQMGQLKERVDDLRVELSVIRDQIRTCDEDFRVALSDALPLLSIPYWPPPGSVWPGDAPVFDPISDPNVDSAFVPVPSPGYAETISPESSVDDQFSSPRSSSSVLSPLSQVFHAPGVEDNTDTIPEAPCTTPQTSFTTQDTVDSAIDAATQALVGLEVEISADDSTHEALSADDAGEKDDTNAPETAQDQGESEWNGIPHREDLRQRRYSMSDLKERTYEVPVEYMET</sequence>
<dbReference type="AlphaFoldDB" id="A0A9P4IZC9"/>
<reference evidence="2" key="1">
    <citation type="journal article" date="2020" name="Stud. Mycol.">
        <title>101 Dothideomycetes genomes: a test case for predicting lifestyles and emergence of pathogens.</title>
        <authorList>
            <person name="Haridas S."/>
            <person name="Albert R."/>
            <person name="Binder M."/>
            <person name="Bloem J."/>
            <person name="Labutti K."/>
            <person name="Salamov A."/>
            <person name="Andreopoulos B."/>
            <person name="Baker S."/>
            <person name="Barry K."/>
            <person name="Bills G."/>
            <person name="Bluhm B."/>
            <person name="Cannon C."/>
            <person name="Castanera R."/>
            <person name="Culley D."/>
            <person name="Daum C."/>
            <person name="Ezra D."/>
            <person name="Gonzalez J."/>
            <person name="Henrissat B."/>
            <person name="Kuo A."/>
            <person name="Liang C."/>
            <person name="Lipzen A."/>
            <person name="Lutzoni F."/>
            <person name="Magnuson J."/>
            <person name="Mondo S."/>
            <person name="Nolan M."/>
            <person name="Ohm R."/>
            <person name="Pangilinan J."/>
            <person name="Park H.-J."/>
            <person name="Ramirez L."/>
            <person name="Alfaro M."/>
            <person name="Sun H."/>
            <person name="Tritt A."/>
            <person name="Yoshinaga Y."/>
            <person name="Zwiers L.-H."/>
            <person name="Turgeon B."/>
            <person name="Goodwin S."/>
            <person name="Spatafora J."/>
            <person name="Crous P."/>
            <person name="Grigoriev I."/>
        </authorList>
    </citation>
    <scope>NUCLEOTIDE SEQUENCE</scope>
    <source>
        <strain evidence="2">CBS 260.36</strain>
    </source>
</reference>
<protein>
    <submittedName>
        <fullName evidence="2">Uncharacterized protein</fullName>
    </submittedName>
</protein>